<proteinExistence type="predicted"/>
<dbReference type="AlphaFoldDB" id="A0A8S1RRE3"/>
<reference evidence="1" key="1">
    <citation type="submission" date="2021-01" db="EMBL/GenBank/DDBJ databases">
        <authorList>
            <consortium name="Genoscope - CEA"/>
            <person name="William W."/>
        </authorList>
    </citation>
    <scope>NUCLEOTIDE SEQUENCE</scope>
</reference>
<dbReference type="Proteomes" id="UP000692954">
    <property type="component" value="Unassembled WGS sequence"/>
</dbReference>
<gene>
    <name evidence="1" type="ORF">PSON_ATCC_30995.1.T2800014</name>
</gene>
<accession>A0A8S1RRE3</accession>
<keyword evidence="2" id="KW-1185">Reference proteome</keyword>
<dbReference type="EMBL" id="CAJJDN010000280">
    <property type="protein sequence ID" value="CAD8130356.1"/>
    <property type="molecule type" value="Genomic_DNA"/>
</dbReference>
<organism evidence="1 2">
    <name type="scientific">Paramecium sonneborni</name>
    <dbReference type="NCBI Taxonomy" id="65129"/>
    <lineage>
        <taxon>Eukaryota</taxon>
        <taxon>Sar</taxon>
        <taxon>Alveolata</taxon>
        <taxon>Ciliophora</taxon>
        <taxon>Intramacronucleata</taxon>
        <taxon>Oligohymenophorea</taxon>
        <taxon>Peniculida</taxon>
        <taxon>Parameciidae</taxon>
        <taxon>Paramecium</taxon>
    </lineage>
</organism>
<evidence type="ECO:0000313" key="2">
    <source>
        <dbReference type="Proteomes" id="UP000692954"/>
    </source>
</evidence>
<sequence>MKQKEDLYVVLASLKDLDQQIYKAIIDMFRKETVSDCLKYLSDNENHSHCESKKIKIMMNIKRQVKDHELQQKELLWRLLRRISKRSNLKNIKVDQIVQFQKFLVQLTTVDEIFIQCGQQV</sequence>
<name>A0A8S1RRE3_9CILI</name>
<dbReference type="OrthoDB" id="10521819at2759"/>
<comment type="caution">
    <text evidence="1">The sequence shown here is derived from an EMBL/GenBank/DDBJ whole genome shotgun (WGS) entry which is preliminary data.</text>
</comment>
<protein>
    <submittedName>
        <fullName evidence="1">Uncharacterized protein</fullName>
    </submittedName>
</protein>
<evidence type="ECO:0000313" key="1">
    <source>
        <dbReference type="EMBL" id="CAD8130356.1"/>
    </source>
</evidence>